<dbReference type="InterPro" id="IPR038609">
    <property type="entry name" value="HDA1_su2/3_sf"/>
</dbReference>
<dbReference type="AlphaFoldDB" id="A0A1E4RVW5"/>
<sequence>MLYVPIGLTPVQRSLIDTVVTLHKPQLLEGKVPDSLLNSIRLISNHPFLLVDHYMPKRLLLMETHESLSSASDLFRTLDKLITILQKRMTKRRVLIIGSSVKELDLVEAFILGRDLYYKRYSGMALYHNGEQESLKNDKISLLLVTKQQLVREVDLVLCLDQTVNLDWTHVPCIGLVSIQSPMHGLLNGHDKEVSVLSSLPEREKDFTKYNESLFGAAFENFCLIDWPQETLPEFHVFGKGEVLDSLYTTDTKKLKLATDNLDSHRGYQRALTGLTLNRVDEISLQTKQIEEKLKSLRIRSTLYHNTWDQQKQNIGLNFKQSQKLKEEASANELKEQRLKSEHEKYTAKLDSLSKELEFLRKLESGEEKVSEDELDKEIEALEEKLGQLQRTSEEQASSLDNLRAKYQKITAIAAEKSLLANSLKKQNEELLKELSDTATKLRQRSQEDGRTRYEQELSSAKSNCEFLERYNQQLNAVVKDRVGTLSIGRNGRVHRSTSQYV</sequence>
<feature type="coiled-coil region" evidence="1">
    <location>
        <begin position="280"/>
        <end position="471"/>
    </location>
</feature>
<dbReference type="InterPro" id="IPR021006">
    <property type="entry name" value="Hda2/3"/>
</dbReference>
<keyword evidence="1" id="KW-0175">Coiled coil</keyword>
<dbReference type="GeneID" id="30990175"/>
<evidence type="ECO:0000313" key="3">
    <source>
        <dbReference type="Proteomes" id="UP000094389"/>
    </source>
</evidence>
<organism evidence="2 3">
    <name type="scientific">Cyberlindnera jadinii (strain ATCC 18201 / CBS 1600 / BCRC 20928 / JCM 3617 / NBRC 0987 / NRRL Y-1542)</name>
    <name type="common">Torula yeast</name>
    <name type="synonym">Candida utilis</name>
    <dbReference type="NCBI Taxonomy" id="983966"/>
    <lineage>
        <taxon>Eukaryota</taxon>
        <taxon>Fungi</taxon>
        <taxon>Dikarya</taxon>
        <taxon>Ascomycota</taxon>
        <taxon>Saccharomycotina</taxon>
        <taxon>Saccharomycetes</taxon>
        <taxon>Phaffomycetales</taxon>
        <taxon>Phaffomycetaceae</taxon>
        <taxon>Cyberlindnera</taxon>
    </lineage>
</organism>
<name>A0A1E4RVW5_CYBJN</name>
<protein>
    <submittedName>
        <fullName evidence="2">Uncharacterized protein</fullName>
    </submittedName>
</protein>
<reference evidence="2 3" key="1">
    <citation type="journal article" date="2016" name="Proc. Natl. Acad. Sci. U.S.A.">
        <title>Comparative genomics of biotechnologically important yeasts.</title>
        <authorList>
            <person name="Riley R."/>
            <person name="Haridas S."/>
            <person name="Wolfe K.H."/>
            <person name="Lopes M.R."/>
            <person name="Hittinger C.T."/>
            <person name="Goeker M."/>
            <person name="Salamov A.A."/>
            <person name="Wisecaver J.H."/>
            <person name="Long T.M."/>
            <person name="Calvey C.H."/>
            <person name="Aerts A.L."/>
            <person name="Barry K.W."/>
            <person name="Choi C."/>
            <person name="Clum A."/>
            <person name="Coughlan A.Y."/>
            <person name="Deshpande S."/>
            <person name="Douglass A.P."/>
            <person name="Hanson S.J."/>
            <person name="Klenk H.-P."/>
            <person name="LaButti K.M."/>
            <person name="Lapidus A."/>
            <person name="Lindquist E.A."/>
            <person name="Lipzen A.M."/>
            <person name="Meier-Kolthoff J.P."/>
            <person name="Ohm R.A."/>
            <person name="Otillar R.P."/>
            <person name="Pangilinan J.L."/>
            <person name="Peng Y."/>
            <person name="Rokas A."/>
            <person name="Rosa C.A."/>
            <person name="Scheuner C."/>
            <person name="Sibirny A.A."/>
            <person name="Slot J.C."/>
            <person name="Stielow J.B."/>
            <person name="Sun H."/>
            <person name="Kurtzman C.P."/>
            <person name="Blackwell M."/>
            <person name="Grigoriev I.V."/>
            <person name="Jeffries T.W."/>
        </authorList>
    </citation>
    <scope>NUCLEOTIDE SEQUENCE [LARGE SCALE GENOMIC DNA]</scope>
    <source>
        <strain evidence="3">ATCC 18201 / CBS 1600 / BCRC 20928 / JCM 3617 / NBRC 0987 / NRRL Y-1542</strain>
    </source>
</reference>
<dbReference type="GO" id="GO:0070823">
    <property type="term" value="C:HDA1 complex"/>
    <property type="evidence" value="ECO:0007669"/>
    <property type="project" value="InterPro"/>
</dbReference>
<dbReference type="OMA" id="DHYMPRQ"/>
<keyword evidence="3" id="KW-1185">Reference proteome</keyword>
<dbReference type="OrthoDB" id="4034449at2759"/>
<evidence type="ECO:0000256" key="1">
    <source>
        <dbReference type="SAM" id="Coils"/>
    </source>
</evidence>
<dbReference type="Proteomes" id="UP000094389">
    <property type="component" value="Unassembled WGS sequence"/>
</dbReference>
<accession>A0A1E4RVW5</accession>
<dbReference type="Gene3D" id="3.40.50.12360">
    <property type="match status" value="1"/>
</dbReference>
<dbReference type="Pfam" id="PF11496">
    <property type="entry name" value="HDA2-3"/>
    <property type="match status" value="1"/>
</dbReference>
<evidence type="ECO:0000313" key="2">
    <source>
        <dbReference type="EMBL" id="ODV71417.1"/>
    </source>
</evidence>
<proteinExistence type="predicted"/>
<dbReference type="STRING" id="983966.A0A1E4RVW5"/>
<gene>
    <name evidence="2" type="ORF">CYBJADRAFT_169459</name>
</gene>
<dbReference type="RefSeq" id="XP_020068456.1">
    <property type="nucleotide sequence ID" value="XM_020215779.1"/>
</dbReference>
<dbReference type="EMBL" id="KV453941">
    <property type="protein sequence ID" value="ODV71417.1"/>
    <property type="molecule type" value="Genomic_DNA"/>
</dbReference>